<dbReference type="Pfam" id="PF00857">
    <property type="entry name" value="Isochorismatase"/>
    <property type="match status" value="1"/>
</dbReference>
<dbReference type="PANTHER" id="PTHR43540:SF7">
    <property type="entry name" value="ISOCHORISMATASE FAMILY PROTEIN YECD"/>
    <property type="match status" value="1"/>
</dbReference>
<dbReference type="PANTHER" id="PTHR43540">
    <property type="entry name" value="PEROXYUREIDOACRYLATE/UREIDOACRYLATE AMIDOHYDROLASE-RELATED"/>
    <property type="match status" value="1"/>
</dbReference>
<keyword evidence="1 3" id="KW-0378">Hydrolase</keyword>
<feature type="domain" description="Isochorismatase-like" evidence="2">
    <location>
        <begin position="10"/>
        <end position="176"/>
    </location>
</feature>
<dbReference type="KEGG" id="rpc:RPC_4714"/>
<dbReference type="SUPFAM" id="SSF52499">
    <property type="entry name" value="Isochorismatase-like hydrolases"/>
    <property type="match status" value="1"/>
</dbReference>
<dbReference type="CDD" id="cd00431">
    <property type="entry name" value="cysteine_hydrolases"/>
    <property type="match status" value="1"/>
</dbReference>
<accession>Q20XA0</accession>
<evidence type="ECO:0000259" key="2">
    <source>
        <dbReference type="Pfam" id="PF00857"/>
    </source>
</evidence>
<dbReference type="OrthoDB" id="9807387at2"/>
<dbReference type="InterPro" id="IPR036380">
    <property type="entry name" value="Isochorismatase-like_sf"/>
</dbReference>
<sequence>MALTALDPRSALVVIDLQNGIVAMPTAAPVAPIVQRAAALAEAFRRHRLPVVLVNVAGIAPGRTEQSRRLGELPPGWTDLVPELNRQPTDHVVTKHSWGAFTATDLDGYLKAQGVTQLVIAGVSTSIGVETTARQAYELGFNVTLAIDAMTDTNSDAHANSVGRIFPRLGETGSIAQIIALLDGTPSAAAS</sequence>
<name>Q20XA0_RHOPB</name>
<reference evidence="3" key="1">
    <citation type="submission" date="2006-03" db="EMBL/GenBank/DDBJ databases">
        <title>Complete sequence of Rhodopseudomonas palustris BisB18.</title>
        <authorList>
            <consortium name="US DOE Joint Genome Institute"/>
            <person name="Copeland A."/>
            <person name="Lucas S."/>
            <person name="Lapidus A."/>
            <person name="Barry K."/>
            <person name="Detter J.C."/>
            <person name="Glavina del Rio T."/>
            <person name="Hammon N."/>
            <person name="Israni S."/>
            <person name="Dalin E."/>
            <person name="Tice H."/>
            <person name="Pitluck S."/>
            <person name="Chain P."/>
            <person name="Malfatti S."/>
            <person name="Shin M."/>
            <person name="Vergez L."/>
            <person name="Schmutz J."/>
            <person name="Larimer F."/>
            <person name="Land M."/>
            <person name="Hauser L."/>
            <person name="Pelletier D.A."/>
            <person name="Kyrpides N."/>
            <person name="Anderson I."/>
            <person name="Oda Y."/>
            <person name="Harwood C.S."/>
            <person name="Richardson P."/>
        </authorList>
    </citation>
    <scope>NUCLEOTIDE SEQUENCE [LARGE SCALE GENOMIC DNA]</scope>
    <source>
        <strain evidence="3">BisB18</strain>
    </source>
</reference>
<proteinExistence type="predicted"/>
<dbReference type="Gene3D" id="3.40.50.850">
    <property type="entry name" value="Isochorismatase-like"/>
    <property type="match status" value="1"/>
</dbReference>
<evidence type="ECO:0000313" key="3">
    <source>
        <dbReference type="EMBL" id="ABD90236.1"/>
    </source>
</evidence>
<dbReference type="eggNOG" id="COG1335">
    <property type="taxonomic scope" value="Bacteria"/>
</dbReference>
<dbReference type="InterPro" id="IPR050272">
    <property type="entry name" value="Isochorismatase-like_hydrls"/>
</dbReference>
<dbReference type="InterPro" id="IPR000868">
    <property type="entry name" value="Isochorismatase-like_dom"/>
</dbReference>
<organism evidence="3">
    <name type="scientific">Rhodopseudomonas palustris (strain BisB18)</name>
    <dbReference type="NCBI Taxonomy" id="316056"/>
    <lineage>
        <taxon>Bacteria</taxon>
        <taxon>Pseudomonadati</taxon>
        <taxon>Pseudomonadota</taxon>
        <taxon>Alphaproteobacteria</taxon>
        <taxon>Hyphomicrobiales</taxon>
        <taxon>Nitrobacteraceae</taxon>
        <taxon>Rhodopseudomonas</taxon>
    </lineage>
</organism>
<protein>
    <submittedName>
        <fullName evidence="3">Isochorismatase hydrolase</fullName>
    </submittedName>
</protein>
<dbReference type="GO" id="GO:0016787">
    <property type="term" value="F:hydrolase activity"/>
    <property type="evidence" value="ECO:0007669"/>
    <property type="project" value="UniProtKB-KW"/>
</dbReference>
<evidence type="ECO:0000256" key="1">
    <source>
        <dbReference type="ARBA" id="ARBA00022801"/>
    </source>
</evidence>
<dbReference type="AlphaFoldDB" id="Q20XA0"/>
<dbReference type="HOGENOM" id="CLU_068979_8_2_5"/>
<dbReference type="EMBL" id="CP000301">
    <property type="protein sequence ID" value="ABD90236.1"/>
    <property type="molecule type" value="Genomic_DNA"/>
</dbReference>
<gene>
    <name evidence="3" type="ordered locus">RPC_4714</name>
</gene>
<dbReference type="RefSeq" id="WP_011475113.1">
    <property type="nucleotide sequence ID" value="NC_007925.1"/>
</dbReference>
<dbReference type="STRING" id="316056.RPC_4714"/>